<dbReference type="InterPro" id="IPR000683">
    <property type="entry name" value="Gfo/Idh/MocA-like_OxRdtase_N"/>
</dbReference>
<evidence type="ECO:0000313" key="4">
    <source>
        <dbReference type="Proteomes" id="UP000549882"/>
    </source>
</evidence>
<name>A0A7W8XQM4_9HYPH</name>
<dbReference type="Proteomes" id="UP000549882">
    <property type="component" value="Unassembled WGS sequence"/>
</dbReference>
<dbReference type="Pfam" id="PF22725">
    <property type="entry name" value="GFO_IDH_MocA_C3"/>
    <property type="match status" value="1"/>
</dbReference>
<dbReference type="AlphaFoldDB" id="A0A7W8XQM4"/>
<feature type="domain" description="Gfo/Idh/MocA-like oxidoreductase N-terminal" evidence="1">
    <location>
        <begin position="48"/>
        <end position="132"/>
    </location>
</feature>
<dbReference type="RefSeq" id="WP_107109782.1">
    <property type="nucleotide sequence ID" value="NZ_JACHBI010000004.1"/>
</dbReference>
<evidence type="ECO:0000259" key="1">
    <source>
        <dbReference type="Pfam" id="PF01408"/>
    </source>
</evidence>
<comment type="caution">
    <text evidence="3">The sequence shown here is derived from an EMBL/GenBank/DDBJ whole genome shotgun (WGS) entry which is preliminary data.</text>
</comment>
<proteinExistence type="predicted"/>
<evidence type="ECO:0000259" key="2">
    <source>
        <dbReference type="Pfam" id="PF22725"/>
    </source>
</evidence>
<dbReference type="InterPro" id="IPR036291">
    <property type="entry name" value="NAD(P)-bd_dom_sf"/>
</dbReference>
<dbReference type="SUPFAM" id="SSF51735">
    <property type="entry name" value="NAD(P)-binding Rossmann-fold domains"/>
    <property type="match status" value="1"/>
</dbReference>
<dbReference type="GO" id="GO:0000166">
    <property type="term" value="F:nucleotide binding"/>
    <property type="evidence" value="ECO:0007669"/>
    <property type="project" value="InterPro"/>
</dbReference>
<protein>
    <submittedName>
        <fullName evidence="3">Putative dehydrogenase</fullName>
    </submittedName>
</protein>
<dbReference type="Gene3D" id="3.30.360.10">
    <property type="entry name" value="Dihydrodipicolinate Reductase, domain 2"/>
    <property type="match status" value="1"/>
</dbReference>
<accession>A0A7W8XQM4</accession>
<dbReference type="InterPro" id="IPR055170">
    <property type="entry name" value="GFO_IDH_MocA-like_dom"/>
</dbReference>
<reference evidence="3 4" key="1">
    <citation type="submission" date="2020-08" db="EMBL/GenBank/DDBJ databases">
        <title>Genomic Encyclopedia of Type Strains, Phase IV (KMG-V): Genome sequencing to study the core and pangenomes of soil and plant-associated prokaryotes.</title>
        <authorList>
            <person name="Whitman W."/>
        </authorList>
    </citation>
    <scope>NUCLEOTIDE SEQUENCE [LARGE SCALE GENOMIC DNA]</scope>
    <source>
        <strain evidence="3 4">SEMIA 4064</strain>
    </source>
</reference>
<sequence length="381" mass="42985">MKRVGIIMHGVTGRMGLNQHLIRSIVALRAEGGVLLSNGERVMPDPVLVGRNAARLEELARKYRIERWTTDLDGALADPNDTIFFDAATTQMRAELISKALDAGKHVYCEKPISDDLDTAIELARKAKASGLKNGVVQDKLFLPGLRKIAMLRDSGFFGKILSVRGEFGYWVFEGDWQTAQRPSWNYRKKDGGGIILDMLCHWRYVLDNLFGPVKAISCLGATHIPERVDEAGRRYVADADDAAYATFEMEGGIVAHINSSWAVRVRRDDLVTFQVDGTHGSAVAGLTRCWTQHRVNTPKPVWNPDQPQTIDFYDTWDEVPDNQVYDNGFKIQWEMFLRHVLEDAPWRYTLTEGAKGVQLASLGLKSWAERRWLDVEPLEI</sequence>
<dbReference type="EMBL" id="JACHBI010000004">
    <property type="protein sequence ID" value="MBB5573808.1"/>
    <property type="molecule type" value="Genomic_DNA"/>
</dbReference>
<dbReference type="Gene3D" id="3.40.50.720">
    <property type="entry name" value="NAD(P)-binding Rossmann-like Domain"/>
    <property type="match status" value="1"/>
</dbReference>
<keyword evidence="4" id="KW-1185">Reference proteome</keyword>
<feature type="domain" description="GFO/IDH/MocA-like oxidoreductase" evidence="2">
    <location>
        <begin position="147"/>
        <end position="283"/>
    </location>
</feature>
<gene>
    <name evidence="3" type="ORF">GGD50_002430</name>
</gene>
<dbReference type="PANTHER" id="PTHR42840">
    <property type="entry name" value="NAD(P)-BINDING ROSSMANN-FOLD SUPERFAMILY PROTEIN-RELATED"/>
    <property type="match status" value="1"/>
</dbReference>
<organism evidence="3 4">
    <name type="scientific">Rhizobium paranaense</name>
    <dbReference type="NCBI Taxonomy" id="1650438"/>
    <lineage>
        <taxon>Bacteria</taxon>
        <taxon>Pseudomonadati</taxon>
        <taxon>Pseudomonadota</taxon>
        <taxon>Alphaproteobacteria</taxon>
        <taxon>Hyphomicrobiales</taxon>
        <taxon>Rhizobiaceae</taxon>
        <taxon>Rhizobium/Agrobacterium group</taxon>
        <taxon>Rhizobium</taxon>
    </lineage>
</organism>
<dbReference type="Pfam" id="PF01408">
    <property type="entry name" value="GFO_IDH_MocA"/>
    <property type="match status" value="1"/>
</dbReference>
<dbReference type="PANTHER" id="PTHR42840:SF8">
    <property type="entry name" value="OXIDOREDUCTASE"/>
    <property type="match status" value="1"/>
</dbReference>
<dbReference type="SUPFAM" id="SSF55347">
    <property type="entry name" value="Glyceraldehyde-3-phosphate dehydrogenase-like, C-terminal domain"/>
    <property type="match status" value="1"/>
</dbReference>
<evidence type="ECO:0000313" key="3">
    <source>
        <dbReference type="EMBL" id="MBB5573808.1"/>
    </source>
</evidence>